<name>A0A5N5Q7F5_9AGAM</name>
<dbReference type="PANTHER" id="PTHR35317">
    <property type="entry name" value="OS04G0629600 PROTEIN"/>
    <property type="match status" value="1"/>
</dbReference>
<evidence type="ECO:0000313" key="2">
    <source>
        <dbReference type="EMBL" id="KAB5587665.1"/>
    </source>
</evidence>
<dbReference type="Proteomes" id="UP000383932">
    <property type="component" value="Unassembled WGS sequence"/>
</dbReference>
<comment type="caution">
    <text evidence="2">The sequence shown here is derived from an EMBL/GenBank/DDBJ whole genome shotgun (WGS) entry which is preliminary data.</text>
</comment>
<feature type="compositionally biased region" description="Basic residues" evidence="1">
    <location>
        <begin position="452"/>
        <end position="466"/>
    </location>
</feature>
<proteinExistence type="predicted"/>
<dbReference type="AlphaFoldDB" id="A0A5N5Q7F5"/>
<sequence>MTSSCYEPHFGSLTNLNLPIVSTHSSNQQLSTPPDSPSQLLSISDPGLIDPTGVTQDFSQFNLNPGALDIPLPESSEVSVNLSNLLSSTPSDSLQLGSTSYFFVPTNLQLYEQLSAVHTGFNYASLDLEDCLWLQSFSELEYPSPLATASLPLPSLPPMAPTLPLTIASTTPILLSTPIMAMQAIISDKNFLITKLHGHEDYHIWSIQMQDMFWEVGVWGIVDGSELRPSTPTNQATWDTKNTSALGAICRRVESAPMVHISHTTEASKAWAALKHYQNLGVAATTLLNRRFTAIHMNEGDNLESHIKDMCKLFNDLNLMLVAQSSDQLKELDFVRQLLVSLPESWNILVSVINQKPEANDTDSAQLSANIQSWLLTEYHHHKAQNSEKSYFARNRKVPGALKGKTSALANPVGQIEIICHNCNIPGHKHPDCRKPGGGAYKGNTHNTTNTHGRRNNRHNPGKRKNEHTNDSANNAGRNDGNNKHANLASETHFAFAFRFTTPLRTNHSHECQLIALPTTPSPPIESVPLAIQQKALKYFQHFSFSAQSLAQYGFTADESWIC</sequence>
<dbReference type="OrthoDB" id="6775539at2759"/>
<organism evidence="2 3">
    <name type="scientific">Ceratobasidium theobromae</name>
    <dbReference type="NCBI Taxonomy" id="1582974"/>
    <lineage>
        <taxon>Eukaryota</taxon>
        <taxon>Fungi</taxon>
        <taxon>Dikarya</taxon>
        <taxon>Basidiomycota</taxon>
        <taxon>Agaricomycotina</taxon>
        <taxon>Agaricomycetes</taxon>
        <taxon>Cantharellales</taxon>
        <taxon>Ceratobasidiaceae</taxon>
        <taxon>Ceratobasidium</taxon>
    </lineage>
</organism>
<evidence type="ECO:0000313" key="3">
    <source>
        <dbReference type="Proteomes" id="UP000383932"/>
    </source>
</evidence>
<feature type="region of interest" description="Disordered" evidence="1">
    <location>
        <begin position="434"/>
        <end position="485"/>
    </location>
</feature>
<dbReference type="Pfam" id="PF14223">
    <property type="entry name" value="Retrotran_gag_2"/>
    <property type="match status" value="1"/>
</dbReference>
<protein>
    <submittedName>
        <fullName evidence="2">Copia protein</fullName>
    </submittedName>
</protein>
<dbReference type="PANTHER" id="PTHR35317:SF29">
    <property type="entry name" value="CCHC-TYPE DOMAIN-CONTAINING PROTEIN"/>
    <property type="match status" value="1"/>
</dbReference>
<gene>
    <name evidence="2" type="ORF">CTheo_8895</name>
</gene>
<reference evidence="2 3" key="1">
    <citation type="journal article" date="2019" name="Fungal Biol. Biotechnol.">
        <title>Draft genome sequence of fastidious pathogen Ceratobasidium theobromae, which causes vascular-streak dieback in Theobroma cacao.</title>
        <authorList>
            <person name="Ali S.S."/>
            <person name="Asman A."/>
            <person name="Shao J."/>
            <person name="Firmansyah A.P."/>
            <person name="Susilo A.W."/>
            <person name="Rosmana A."/>
            <person name="McMahon P."/>
            <person name="Junaid M."/>
            <person name="Guest D."/>
            <person name="Kheng T.Y."/>
            <person name="Meinhardt L.W."/>
            <person name="Bailey B.A."/>
        </authorList>
    </citation>
    <scope>NUCLEOTIDE SEQUENCE [LARGE SCALE GENOMIC DNA]</scope>
    <source>
        <strain evidence="2 3">CT2</strain>
    </source>
</reference>
<accession>A0A5N5Q7F5</accession>
<feature type="compositionally biased region" description="Low complexity" evidence="1">
    <location>
        <begin position="442"/>
        <end position="451"/>
    </location>
</feature>
<keyword evidence="3" id="KW-1185">Reference proteome</keyword>
<evidence type="ECO:0000256" key="1">
    <source>
        <dbReference type="SAM" id="MobiDB-lite"/>
    </source>
</evidence>
<dbReference type="EMBL" id="SSOP01000882">
    <property type="protein sequence ID" value="KAB5587665.1"/>
    <property type="molecule type" value="Genomic_DNA"/>
</dbReference>